<name>A0ABR3JIN8_9AGAR</name>
<comment type="caution">
    <text evidence="1">The sequence shown here is derived from an EMBL/GenBank/DDBJ whole genome shotgun (WGS) entry which is preliminary data.</text>
</comment>
<keyword evidence="2" id="KW-1185">Reference proteome</keyword>
<evidence type="ECO:0000313" key="1">
    <source>
        <dbReference type="EMBL" id="KAL0955335.1"/>
    </source>
</evidence>
<sequence length="485" mass="55263">MPSSHNNEESLRFHTLDSSLPWSYDSEDLTSLTETSETWETASTVSTIWGPGTLSGKAIKALGEATLRGVEKVVIRWRLATINSSLNRNPDSPSGSVDKLEKILDDVLELSRLDFYTPKVRQQALRLIMMQIGSLETTQLIKCVVKWPAEEIQIFLSEFMMCMPLLWNDVDAPDYQWELLELYKSSQSASAEHPLIPFLTFLQQLSEAGPDACHAIISGGYLNLLSDMYEYHSLDFGESDDQSIIAASVITSCNSVLSTFLLQPEALKFLSDHSETRNLWPQKYKSLHLSLHSRILSSFNPKMRRQTWRQADVSRILQRYSEIEVILRLHPVPRSMNLHICIDLLEFLATTKEPKLKQRVLHLILRCVAMGNDFWSSFHAVFQMHSYDTLLDLFYRIIYPLFKWPAEPLPIAAMFVKDVESYLPGRLPIDHFVEFAFELADRAPIAQALMDAEILTLLPATQLDRGLLYTGLQKALEHKVTGSLL</sequence>
<dbReference type="Proteomes" id="UP001556367">
    <property type="component" value="Unassembled WGS sequence"/>
</dbReference>
<proteinExistence type="predicted"/>
<evidence type="ECO:0000313" key="2">
    <source>
        <dbReference type="Proteomes" id="UP001556367"/>
    </source>
</evidence>
<accession>A0ABR3JIN8</accession>
<dbReference type="EMBL" id="JASNQZ010000007">
    <property type="protein sequence ID" value="KAL0955335.1"/>
    <property type="molecule type" value="Genomic_DNA"/>
</dbReference>
<reference evidence="2" key="1">
    <citation type="submission" date="2024-06" db="EMBL/GenBank/DDBJ databases">
        <title>Multi-omics analyses provide insights into the biosynthesis of the anticancer antibiotic pleurotin in Hohenbuehelia grisea.</title>
        <authorList>
            <person name="Weaver J.A."/>
            <person name="Alberti F."/>
        </authorList>
    </citation>
    <scope>NUCLEOTIDE SEQUENCE [LARGE SCALE GENOMIC DNA]</scope>
    <source>
        <strain evidence="2">T-177</strain>
    </source>
</reference>
<protein>
    <submittedName>
        <fullName evidence="1">Uncharacterized protein</fullName>
    </submittedName>
</protein>
<organism evidence="1 2">
    <name type="scientific">Hohenbuehelia grisea</name>
    <dbReference type="NCBI Taxonomy" id="104357"/>
    <lineage>
        <taxon>Eukaryota</taxon>
        <taxon>Fungi</taxon>
        <taxon>Dikarya</taxon>
        <taxon>Basidiomycota</taxon>
        <taxon>Agaricomycotina</taxon>
        <taxon>Agaricomycetes</taxon>
        <taxon>Agaricomycetidae</taxon>
        <taxon>Agaricales</taxon>
        <taxon>Pleurotineae</taxon>
        <taxon>Pleurotaceae</taxon>
        <taxon>Hohenbuehelia</taxon>
    </lineage>
</organism>
<gene>
    <name evidence="1" type="ORF">HGRIS_004218</name>
</gene>